<sequence>MHQKRKRSNNTLVLALKSMESFHFKLKQKIEFPLYAIPLEQDTLKHACIRIPREKKKRVAYQIMNQAAKVIPDTVDALTSNAKETDVS</sequence>
<keyword evidence="2" id="KW-1185">Reference proteome</keyword>
<gene>
    <name evidence="1" type="ORF">V6N11_059510</name>
</gene>
<evidence type="ECO:0000313" key="1">
    <source>
        <dbReference type="EMBL" id="KAK8481018.1"/>
    </source>
</evidence>
<organism evidence="1 2">
    <name type="scientific">Hibiscus sabdariffa</name>
    <name type="common">roselle</name>
    <dbReference type="NCBI Taxonomy" id="183260"/>
    <lineage>
        <taxon>Eukaryota</taxon>
        <taxon>Viridiplantae</taxon>
        <taxon>Streptophyta</taxon>
        <taxon>Embryophyta</taxon>
        <taxon>Tracheophyta</taxon>
        <taxon>Spermatophyta</taxon>
        <taxon>Magnoliopsida</taxon>
        <taxon>eudicotyledons</taxon>
        <taxon>Gunneridae</taxon>
        <taxon>Pentapetalae</taxon>
        <taxon>rosids</taxon>
        <taxon>malvids</taxon>
        <taxon>Malvales</taxon>
        <taxon>Malvaceae</taxon>
        <taxon>Malvoideae</taxon>
        <taxon>Hibiscus</taxon>
    </lineage>
</organism>
<reference evidence="1 2" key="1">
    <citation type="journal article" date="2024" name="G3 (Bethesda)">
        <title>Genome assembly of Hibiscus sabdariffa L. provides insights into metabolisms of medicinal natural products.</title>
        <authorList>
            <person name="Kim T."/>
        </authorList>
    </citation>
    <scope>NUCLEOTIDE SEQUENCE [LARGE SCALE GENOMIC DNA]</scope>
    <source>
        <strain evidence="1">TK-2024</strain>
        <tissue evidence="1">Old leaves</tissue>
    </source>
</reference>
<proteinExistence type="predicted"/>
<name>A0ABR1ZKC9_9ROSI</name>
<accession>A0ABR1ZKC9</accession>
<dbReference type="EMBL" id="JBBPBN010000960">
    <property type="protein sequence ID" value="KAK8481018.1"/>
    <property type="molecule type" value="Genomic_DNA"/>
</dbReference>
<protein>
    <submittedName>
        <fullName evidence="1">Uncharacterized protein</fullName>
    </submittedName>
</protein>
<comment type="caution">
    <text evidence="1">The sequence shown here is derived from an EMBL/GenBank/DDBJ whole genome shotgun (WGS) entry which is preliminary data.</text>
</comment>
<dbReference type="Proteomes" id="UP001396334">
    <property type="component" value="Unassembled WGS sequence"/>
</dbReference>
<evidence type="ECO:0000313" key="2">
    <source>
        <dbReference type="Proteomes" id="UP001396334"/>
    </source>
</evidence>